<gene>
    <name evidence="1" type="ORF">CH371_17425</name>
</gene>
<organism evidence="1 2">
    <name type="scientific">Leptospira wolffii</name>
    <dbReference type="NCBI Taxonomy" id="409998"/>
    <lineage>
        <taxon>Bacteria</taxon>
        <taxon>Pseudomonadati</taxon>
        <taxon>Spirochaetota</taxon>
        <taxon>Spirochaetia</taxon>
        <taxon>Leptospirales</taxon>
        <taxon>Leptospiraceae</taxon>
        <taxon>Leptospira</taxon>
    </lineage>
</organism>
<dbReference type="Proteomes" id="UP000231912">
    <property type="component" value="Unassembled WGS sequence"/>
</dbReference>
<protein>
    <submittedName>
        <fullName evidence="1">Uncharacterized protein</fullName>
    </submittedName>
</protein>
<dbReference type="RefSeq" id="WP_125250355.1">
    <property type="nucleotide sequence ID" value="NZ_NPDT01000009.1"/>
</dbReference>
<comment type="caution">
    <text evidence="1">The sequence shown here is derived from an EMBL/GenBank/DDBJ whole genome shotgun (WGS) entry which is preliminary data.</text>
</comment>
<sequence length="209" mass="24273">MQTRRILTSILFCLFLWNCSIDLHSGFQNSTKNRFEKALVSWKIYDSAVLQPSTLEIQTLEGLEKQLTEIGWNRPEEIQKSANLLSETFSFPGLAPGELEADLQSWDQGTLVWPKPISPQELQKIRAIRLTQMHSYYTEQLQVIGKSTPEKRQSLKLNASAGIYLYSYLQEADLSNLSMDSEFQKENFEWLIRIREAVIREQIRRGEEL</sequence>
<dbReference type="AlphaFoldDB" id="A0A2M9Z808"/>
<name>A0A2M9Z808_9LEPT</name>
<dbReference type="EMBL" id="NPDT01000009">
    <property type="protein sequence ID" value="PJZ64555.1"/>
    <property type="molecule type" value="Genomic_DNA"/>
</dbReference>
<evidence type="ECO:0000313" key="2">
    <source>
        <dbReference type="Proteomes" id="UP000231912"/>
    </source>
</evidence>
<reference evidence="1 2" key="1">
    <citation type="submission" date="2017-07" db="EMBL/GenBank/DDBJ databases">
        <title>Leptospira spp. isolated from tropical soils.</title>
        <authorList>
            <person name="Thibeaux R."/>
            <person name="Iraola G."/>
            <person name="Ferres I."/>
            <person name="Bierque E."/>
            <person name="Girault D."/>
            <person name="Soupe-Gilbert M.-E."/>
            <person name="Picardeau M."/>
            <person name="Goarant C."/>
        </authorList>
    </citation>
    <scope>NUCLEOTIDE SEQUENCE [LARGE SCALE GENOMIC DNA]</scope>
    <source>
        <strain evidence="1 2">FH2-C-A2</strain>
    </source>
</reference>
<proteinExistence type="predicted"/>
<accession>A0A2M9Z808</accession>
<evidence type="ECO:0000313" key="1">
    <source>
        <dbReference type="EMBL" id="PJZ64555.1"/>
    </source>
</evidence>